<keyword evidence="17" id="KW-1185">Reference proteome</keyword>
<dbReference type="InterPro" id="IPR000422">
    <property type="entry name" value="DHBP_synthase_RibB"/>
</dbReference>
<dbReference type="EMBL" id="CP000606">
    <property type="protein sequence ID" value="ABO23059.1"/>
    <property type="molecule type" value="Genomic_DNA"/>
</dbReference>
<evidence type="ECO:0000256" key="6">
    <source>
        <dbReference type="ARBA" id="ARBA00008976"/>
    </source>
</evidence>
<comment type="cofactor">
    <cofactor evidence="2">
        <name>Mn(2+)</name>
        <dbReference type="ChEBI" id="CHEBI:29035"/>
    </cofactor>
</comment>
<dbReference type="GO" id="GO:0009231">
    <property type="term" value="P:riboflavin biosynthetic process"/>
    <property type="evidence" value="ECO:0007669"/>
    <property type="project" value="UniProtKB-UniRule"/>
</dbReference>
<proteinExistence type="inferred from homology"/>
<dbReference type="InterPro" id="IPR032677">
    <property type="entry name" value="GTP_cyclohydro_II"/>
</dbReference>
<feature type="binding site" evidence="14">
    <location>
        <position position="143"/>
    </location>
    <ligand>
        <name>Mg(2+)</name>
        <dbReference type="ChEBI" id="CHEBI:18420"/>
        <label>2</label>
    </ligand>
</feature>
<feature type="binding site" evidence="14">
    <location>
        <position position="32"/>
    </location>
    <ligand>
        <name>D-ribulose 5-phosphate</name>
        <dbReference type="ChEBI" id="CHEBI:58121"/>
    </ligand>
</feature>
<dbReference type="AlphaFoldDB" id="A3QC61"/>
<dbReference type="Gene3D" id="3.90.870.10">
    <property type="entry name" value="DHBP synthase"/>
    <property type="match status" value="1"/>
</dbReference>
<dbReference type="Gene3D" id="3.40.50.10990">
    <property type="entry name" value="GTP cyclohydrolase II"/>
    <property type="match status" value="1"/>
</dbReference>
<comment type="similarity">
    <text evidence="14">Belongs to the DHBP synthase family.</text>
</comment>
<dbReference type="HAMAP" id="MF_00180">
    <property type="entry name" value="RibB"/>
    <property type="match status" value="1"/>
</dbReference>
<evidence type="ECO:0000256" key="7">
    <source>
        <dbReference type="ARBA" id="ARBA00012153"/>
    </source>
</evidence>
<feature type="site" description="Essential for catalytic activity" evidence="14">
    <location>
        <position position="126"/>
    </location>
</feature>
<dbReference type="InterPro" id="IPR036144">
    <property type="entry name" value="RibA-like_sf"/>
</dbReference>
<comment type="subunit">
    <text evidence="14">Homodimer.</text>
</comment>
<dbReference type="FunFam" id="3.90.870.10:FF:000001">
    <property type="entry name" value="Riboflavin biosynthesis protein RibBA"/>
    <property type="match status" value="1"/>
</dbReference>
<organism evidence="16 17">
    <name type="scientific">Shewanella loihica (strain ATCC BAA-1088 / PV-4)</name>
    <dbReference type="NCBI Taxonomy" id="323850"/>
    <lineage>
        <taxon>Bacteria</taxon>
        <taxon>Pseudomonadati</taxon>
        <taxon>Pseudomonadota</taxon>
        <taxon>Gammaproteobacteria</taxon>
        <taxon>Alteromonadales</taxon>
        <taxon>Shewanellaceae</taxon>
        <taxon>Shewanella</taxon>
    </lineage>
</organism>
<dbReference type="NCBIfam" id="NF010626">
    <property type="entry name" value="PRK14019.1"/>
    <property type="match status" value="1"/>
</dbReference>
<evidence type="ECO:0000256" key="2">
    <source>
        <dbReference type="ARBA" id="ARBA00001936"/>
    </source>
</evidence>
<dbReference type="eggNOG" id="COG0108">
    <property type="taxonomic scope" value="Bacteria"/>
</dbReference>
<evidence type="ECO:0000256" key="1">
    <source>
        <dbReference type="ARBA" id="ARBA00000141"/>
    </source>
</evidence>
<dbReference type="Pfam" id="PF00926">
    <property type="entry name" value="DHBP_synthase"/>
    <property type="match status" value="1"/>
</dbReference>
<dbReference type="KEGG" id="slo:Shew_1189"/>
<comment type="cofactor">
    <cofactor evidence="14">
        <name>Mg(2+)</name>
        <dbReference type="ChEBI" id="CHEBI:18420"/>
    </cofactor>
    <cofactor evidence="14">
        <name>Mn(2+)</name>
        <dbReference type="ChEBI" id="CHEBI:29035"/>
    </cofactor>
    <text evidence="14">Binds 2 divalent metal cations per subunit. Magnesium or manganese.</text>
</comment>
<dbReference type="OrthoDB" id="9793111at2"/>
<evidence type="ECO:0000256" key="5">
    <source>
        <dbReference type="ARBA" id="ARBA00005520"/>
    </source>
</evidence>
<comment type="similarity">
    <text evidence="5">In the N-terminal section; belongs to the DHBP synthase family.</text>
</comment>
<comment type="function">
    <text evidence="3 14">Catalyzes the conversion of D-ribulose 5-phosphate to formate and 3,4-dihydroxy-2-butanone 4-phosphate.</text>
</comment>
<dbReference type="PANTHER" id="PTHR21327">
    <property type="entry name" value="GTP CYCLOHYDROLASE II-RELATED"/>
    <property type="match status" value="1"/>
</dbReference>
<name>A3QC61_SHELP</name>
<keyword evidence="10 14" id="KW-0479">Metal-binding</keyword>
<dbReference type="GO" id="GO:0008686">
    <property type="term" value="F:3,4-dihydroxy-2-butanone-4-phosphate synthase activity"/>
    <property type="evidence" value="ECO:0007669"/>
    <property type="project" value="UniProtKB-UniRule"/>
</dbReference>
<feature type="binding site" evidence="14">
    <location>
        <begin position="140"/>
        <end position="144"/>
    </location>
    <ligand>
        <name>D-ribulose 5-phosphate</name>
        <dbReference type="ChEBI" id="CHEBI:58121"/>
    </ligand>
</feature>
<feature type="site" description="Essential for catalytic activity" evidence="14">
    <location>
        <position position="164"/>
    </location>
</feature>
<evidence type="ECO:0000313" key="17">
    <source>
        <dbReference type="Proteomes" id="UP000001558"/>
    </source>
</evidence>
<evidence type="ECO:0000256" key="3">
    <source>
        <dbReference type="ARBA" id="ARBA00002284"/>
    </source>
</evidence>
<evidence type="ECO:0000256" key="4">
    <source>
        <dbReference type="ARBA" id="ARBA00004904"/>
    </source>
</evidence>
<dbReference type="STRING" id="323850.Shew_1189"/>
<dbReference type="eggNOG" id="COG0807">
    <property type="taxonomic scope" value="Bacteria"/>
</dbReference>
<dbReference type="GO" id="GO:0005829">
    <property type="term" value="C:cytosol"/>
    <property type="evidence" value="ECO:0007669"/>
    <property type="project" value="TreeGrafter"/>
</dbReference>
<dbReference type="UniPathway" id="UPA00275">
    <property type="reaction ID" value="UER00399"/>
</dbReference>
<keyword evidence="11 14" id="KW-0460">Magnesium</keyword>
<dbReference type="GO" id="GO:0000287">
    <property type="term" value="F:magnesium ion binding"/>
    <property type="evidence" value="ECO:0007669"/>
    <property type="project" value="UniProtKB-UniRule"/>
</dbReference>
<evidence type="ECO:0000256" key="10">
    <source>
        <dbReference type="ARBA" id="ARBA00022723"/>
    </source>
</evidence>
<dbReference type="NCBIfam" id="TIGR00506">
    <property type="entry name" value="ribB"/>
    <property type="match status" value="1"/>
</dbReference>
<dbReference type="Proteomes" id="UP000001558">
    <property type="component" value="Chromosome"/>
</dbReference>
<dbReference type="PANTHER" id="PTHR21327:SF34">
    <property type="entry name" value="3,4-DIHYDROXY-2-BUTANONE 4-PHOSPHATE SYNTHASE"/>
    <property type="match status" value="1"/>
</dbReference>
<dbReference type="PIRSF" id="PIRSF001259">
    <property type="entry name" value="RibA"/>
    <property type="match status" value="1"/>
</dbReference>
<keyword evidence="9 14" id="KW-0686">Riboflavin biosynthesis</keyword>
<accession>A3QC61</accession>
<evidence type="ECO:0000256" key="14">
    <source>
        <dbReference type="HAMAP-Rule" id="MF_00180"/>
    </source>
</evidence>
<dbReference type="SUPFAM" id="SSF142695">
    <property type="entry name" value="RibA-like"/>
    <property type="match status" value="1"/>
</dbReference>
<evidence type="ECO:0000256" key="9">
    <source>
        <dbReference type="ARBA" id="ARBA00022619"/>
    </source>
</evidence>
<reference evidence="16 17" key="1">
    <citation type="submission" date="2007-03" db="EMBL/GenBank/DDBJ databases">
        <title>Complete sequence of Shewanella loihica PV-4.</title>
        <authorList>
            <consortium name="US DOE Joint Genome Institute"/>
            <person name="Copeland A."/>
            <person name="Lucas S."/>
            <person name="Lapidus A."/>
            <person name="Barry K."/>
            <person name="Detter J.C."/>
            <person name="Glavina del Rio T."/>
            <person name="Hammon N."/>
            <person name="Israni S."/>
            <person name="Dalin E."/>
            <person name="Tice H."/>
            <person name="Pitluck S."/>
            <person name="Chain P."/>
            <person name="Malfatti S."/>
            <person name="Shin M."/>
            <person name="Vergez L."/>
            <person name="Schmutz J."/>
            <person name="Larimer F."/>
            <person name="Land M."/>
            <person name="Hauser L."/>
            <person name="Kyrpides N."/>
            <person name="Mikhailova N."/>
            <person name="Romine M.F."/>
            <person name="Serres G."/>
            <person name="Fredrickson J."/>
            <person name="Tiedje J."/>
            <person name="Richardson P."/>
        </authorList>
    </citation>
    <scope>NUCLEOTIDE SEQUENCE [LARGE SCALE GENOMIC DNA]</scope>
    <source>
        <strain evidence="17">ATCC BAA-1088 / PV-4</strain>
    </source>
</reference>
<evidence type="ECO:0000313" key="16">
    <source>
        <dbReference type="EMBL" id="ABO23059.1"/>
    </source>
</evidence>
<feature type="binding site" evidence="14">
    <location>
        <begin position="27"/>
        <end position="28"/>
    </location>
    <ligand>
        <name>D-ribulose 5-phosphate</name>
        <dbReference type="ChEBI" id="CHEBI:58121"/>
    </ligand>
</feature>
<dbReference type="GO" id="GO:0030145">
    <property type="term" value="F:manganese ion binding"/>
    <property type="evidence" value="ECO:0007669"/>
    <property type="project" value="UniProtKB-UniRule"/>
</dbReference>
<dbReference type="RefSeq" id="WP_011864991.1">
    <property type="nucleotide sequence ID" value="NC_009092.1"/>
</dbReference>
<evidence type="ECO:0000256" key="13">
    <source>
        <dbReference type="ARBA" id="ARBA00023239"/>
    </source>
</evidence>
<evidence type="ECO:0000256" key="12">
    <source>
        <dbReference type="ARBA" id="ARBA00023211"/>
    </source>
</evidence>
<gene>
    <name evidence="14" type="primary">ribB</name>
    <name evidence="16" type="ordered locus">Shew_1189</name>
</gene>
<evidence type="ECO:0000256" key="8">
    <source>
        <dbReference type="ARBA" id="ARBA00018836"/>
    </source>
</evidence>
<keyword evidence="16" id="KW-0378">Hydrolase</keyword>
<feature type="binding site" evidence="14">
    <location>
        <position position="28"/>
    </location>
    <ligand>
        <name>Mg(2+)</name>
        <dbReference type="ChEBI" id="CHEBI:18420"/>
        <label>1</label>
    </ligand>
</feature>
<dbReference type="HOGENOM" id="CLU_020273_1_2_6"/>
<keyword evidence="13 14" id="KW-0456">Lyase</keyword>
<dbReference type="Pfam" id="PF00925">
    <property type="entry name" value="GTP_cyclohydro2"/>
    <property type="match status" value="1"/>
</dbReference>
<evidence type="ECO:0000256" key="11">
    <source>
        <dbReference type="ARBA" id="ARBA00022842"/>
    </source>
</evidence>
<keyword evidence="12 14" id="KW-0464">Manganese</keyword>
<feature type="binding site" evidence="14">
    <location>
        <position position="28"/>
    </location>
    <ligand>
        <name>Mg(2+)</name>
        <dbReference type="ChEBI" id="CHEBI:18420"/>
        <label>2</label>
    </ligand>
</feature>
<comment type="catalytic activity">
    <reaction evidence="1 14">
        <text>D-ribulose 5-phosphate = (2S)-2-hydroxy-3-oxobutyl phosphate + formate + H(+)</text>
        <dbReference type="Rhea" id="RHEA:18457"/>
        <dbReference type="ChEBI" id="CHEBI:15378"/>
        <dbReference type="ChEBI" id="CHEBI:15740"/>
        <dbReference type="ChEBI" id="CHEBI:58121"/>
        <dbReference type="ChEBI" id="CHEBI:58830"/>
        <dbReference type="EC" id="4.1.99.12"/>
    </reaction>
</comment>
<dbReference type="InterPro" id="IPR017945">
    <property type="entry name" value="DHBP_synth_RibB-like_a/b_dom"/>
</dbReference>
<sequence>MALHSIEAIIEDIRLGKMVILMDDEDRENEGDLIMAANLVTPEAINFMATYGRGLICQTMTKARCEQLNLPLMVSNNNAQFSTNFTVSIEAAEGVTTGISAYDRAVTVQAAVARDAKPSDIVQPGHIFPLMAQEGGVLIRAGHTEAGCDLARLAGHEPSAVIVEILNEDGTMARRPDLEVFAEKHGLKIGTIADLIEYRNTKETTVVREAKCKLPTRFGEFNMITYRDTIDNQLHYVLVKGEVQANAMVRVHLQNTFNDLLHSERDEKRSWPLEKAMARIADEGGVLVVLGHQQSNEELVAKVKAFEAEDKGEVGAPAQWQGTSRQVGVGSQILADVGVTSMRLLSSPKRYHSLSGFGLEVTEYIAE</sequence>
<dbReference type="SUPFAM" id="SSF55821">
    <property type="entry name" value="YrdC/RibB"/>
    <property type="match status" value="1"/>
</dbReference>
<protein>
    <recommendedName>
        <fullName evidence="8 14">3,4-dihydroxy-2-butanone 4-phosphate synthase</fullName>
        <shortName evidence="14">DHBP synthase</shortName>
        <ecNumber evidence="7 14">4.1.99.12</ecNumber>
    </recommendedName>
</protein>
<dbReference type="GO" id="GO:0003935">
    <property type="term" value="F:GTP cyclohydrolase II activity"/>
    <property type="evidence" value="ECO:0007669"/>
    <property type="project" value="TreeGrafter"/>
</dbReference>
<evidence type="ECO:0000259" key="15">
    <source>
        <dbReference type="Pfam" id="PF00925"/>
    </source>
</evidence>
<dbReference type="EC" id="4.1.99.12" evidence="7 14"/>
<comment type="similarity">
    <text evidence="6">In the C-terminal section; belongs to the GTP cyclohydrolase II family.</text>
</comment>
<comment type="pathway">
    <text evidence="4 14">Cofactor biosynthesis; riboflavin biosynthesis; 2-hydroxy-3-oxobutyl phosphate from D-ribulose 5-phosphate: step 1/1.</text>
</comment>
<feature type="domain" description="GTP cyclohydrolase II" evidence="15">
    <location>
        <begin position="209"/>
        <end position="365"/>
    </location>
</feature>